<gene>
    <name evidence="2" type="ORF">P3H78_17065</name>
</gene>
<protein>
    <recommendedName>
        <fullName evidence="4">Zinc-finger domain-containing protein</fullName>
    </recommendedName>
</protein>
<evidence type="ECO:0000256" key="1">
    <source>
        <dbReference type="SAM" id="MobiDB-lite"/>
    </source>
</evidence>
<comment type="caution">
    <text evidence="2">The sequence shown here is derived from an EMBL/GenBank/DDBJ whole genome shotgun (WGS) entry which is preliminary data.</text>
</comment>
<dbReference type="EMBL" id="JARJBB010000007">
    <property type="protein sequence ID" value="MDF3300295.1"/>
    <property type="molecule type" value="Genomic_DNA"/>
</dbReference>
<name>A0ABT6A6M4_9ACTN</name>
<dbReference type="RefSeq" id="WP_276109845.1">
    <property type="nucleotide sequence ID" value="NZ_JARJBB010000007.1"/>
</dbReference>
<sequence length="90" mass="9420">MPSQEEELLETRRAEYERHLASCGQCGATGARCASAKLLLRLYNNAGRATGAAGAPRPTATGPATARFGGAPVVPAAPAVREENWRAFGH</sequence>
<accession>A0ABT6A6M4</accession>
<proteinExistence type="predicted"/>
<feature type="region of interest" description="Disordered" evidence="1">
    <location>
        <begin position="49"/>
        <end position="68"/>
    </location>
</feature>
<evidence type="ECO:0000313" key="3">
    <source>
        <dbReference type="Proteomes" id="UP001221150"/>
    </source>
</evidence>
<evidence type="ECO:0008006" key="4">
    <source>
        <dbReference type="Google" id="ProtNLM"/>
    </source>
</evidence>
<reference evidence="2 3" key="1">
    <citation type="submission" date="2023-03" db="EMBL/GenBank/DDBJ databases">
        <title>Draft genome sequence of Streptomyces sp. K1PA1 isolated from peat swamp forest in Thailand.</title>
        <authorList>
            <person name="Klaysubun C."/>
            <person name="Duangmal K."/>
        </authorList>
    </citation>
    <scope>NUCLEOTIDE SEQUENCE [LARGE SCALE GENOMIC DNA]</scope>
    <source>
        <strain evidence="2 3">K1PA1</strain>
    </source>
</reference>
<dbReference type="Proteomes" id="UP001221150">
    <property type="component" value="Unassembled WGS sequence"/>
</dbReference>
<organism evidence="2 3">
    <name type="scientific">Streptomyces tropicalis</name>
    <dbReference type="NCBI Taxonomy" id="3034234"/>
    <lineage>
        <taxon>Bacteria</taxon>
        <taxon>Bacillati</taxon>
        <taxon>Actinomycetota</taxon>
        <taxon>Actinomycetes</taxon>
        <taxon>Kitasatosporales</taxon>
        <taxon>Streptomycetaceae</taxon>
        <taxon>Streptomyces</taxon>
    </lineage>
</organism>
<evidence type="ECO:0000313" key="2">
    <source>
        <dbReference type="EMBL" id="MDF3300295.1"/>
    </source>
</evidence>
<keyword evidence="3" id="KW-1185">Reference proteome</keyword>